<dbReference type="Gene3D" id="3.40.720.10">
    <property type="entry name" value="Alkaline Phosphatase, subunit A"/>
    <property type="match status" value="1"/>
</dbReference>
<accession>X0Z657</accession>
<dbReference type="InterPro" id="IPR032506">
    <property type="entry name" value="SGSH_C"/>
</dbReference>
<comment type="caution">
    <text evidence="3">The sequence shown here is derived from an EMBL/GenBank/DDBJ whole genome shotgun (WGS) entry which is preliminary data.</text>
</comment>
<protein>
    <recommendedName>
        <fullName evidence="2">N-sulphoglucosamine sulphohydrolase C-terminal domain-containing protein</fullName>
    </recommendedName>
</protein>
<dbReference type="InterPro" id="IPR017850">
    <property type="entry name" value="Alkaline_phosphatase_core_sf"/>
</dbReference>
<evidence type="ECO:0000259" key="2">
    <source>
        <dbReference type="Pfam" id="PF16347"/>
    </source>
</evidence>
<gene>
    <name evidence="3" type="ORF">S01H4_16130</name>
</gene>
<dbReference type="AlphaFoldDB" id="X0Z657"/>
<reference evidence="3" key="1">
    <citation type="journal article" date="2014" name="Front. Microbiol.">
        <title>High frequency of phylogenetically diverse reductive dehalogenase-homologous genes in deep subseafloor sedimentary metagenomes.</title>
        <authorList>
            <person name="Kawai M."/>
            <person name="Futagami T."/>
            <person name="Toyoda A."/>
            <person name="Takaki Y."/>
            <person name="Nishi S."/>
            <person name="Hori S."/>
            <person name="Arai W."/>
            <person name="Tsubouchi T."/>
            <person name="Morono Y."/>
            <person name="Uchiyama I."/>
            <person name="Ito T."/>
            <person name="Fujiyama A."/>
            <person name="Inagaki F."/>
            <person name="Takami H."/>
        </authorList>
    </citation>
    <scope>NUCLEOTIDE SEQUENCE</scope>
    <source>
        <strain evidence="3">Expedition CK06-06</strain>
    </source>
</reference>
<feature type="region of interest" description="Disordered" evidence="1">
    <location>
        <begin position="166"/>
        <end position="189"/>
    </location>
</feature>
<dbReference type="SUPFAM" id="SSF53649">
    <property type="entry name" value="Alkaline phosphatase-like"/>
    <property type="match status" value="1"/>
</dbReference>
<dbReference type="GO" id="GO:0004065">
    <property type="term" value="F:arylsulfatase activity"/>
    <property type="evidence" value="ECO:0007669"/>
    <property type="project" value="TreeGrafter"/>
</dbReference>
<dbReference type="InterPro" id="IPR051849">
    <property type="entry name" value="GAG-degrading_sulfatase"/>
</dbReference>
<evidence type="ECO:0000313" key="3">
    <source>
        <dbReference type="EMBL" id="GAG53882.1"/>
    </source>
</evidence>
<organism evidence="3">
    <name type="scientific">marine sediment metagenome</name>
    <dbReference type="NCBI Taxonomy" id="412755"/>
    <lineage>
        <taxon>unclassified sequences</taxon>
        <taxon>metagenomes</taxon>
        <taxon>ecological metagenomes</taxon>
    </lineage>
</organism>
<proteinExistence type="predicted"/>
<dbReference type="PANTHER" id="PTHR46615">
    <property type="entry name" value="ARYLSULFATASE K"/>
    <property type="match status" value="1"/>
</dbReference>
<feature type="domain" description="N-sulphoglucosamine sulphohydrolase C-terminal" evidence="2">
    <location>
        <begin position="16"/>
        <end position="143"/>
    </location>
</feature>
<dbReference type="Pfam" id="PF16347">
    <property type="entry name" value="SGSH_C"/>
    <property type="match status" value="1"/>
</dbReference>
<sequence>DNTIVVFFSDHGILVGEHGLTHKSTLYKEVLNPTLVIHDPRTATRKTVKQPVQLLDLVKTTLDWAGADKKEKAKPFGESLTPLLTGKGKYSRDYAVGESPGYYALVTDRYKYIAPFDYNEDGETILFDLKSNPEETVNVADQNPELVAMFRKKAADWLAESGEVVRQAAVPAEEEKKGHKAKKAEEAAP</sequence>
<dbReference type="PANTHER" id="PTHR46615:SF1">
    <property type="entry name" value="ARYLSULFATASE K"/>
    <property type="match status" value="1"/>
</dbReference>
<dbReference type="GO" id="GO:0015024">
    <property type="term" value="F:glucuronate-2-sulfatase activity"/>
    <property type="evidence" value="ECO:0007669"/>
    <property type="project" value="TreeGrafter"/>
</dbReference>
<name>X0Z657_9ZZZZ</name>
<feature type="non-terminal residue" evidence="3">
    <location>
        <position position="1"/>
    </location>
</feature>
<feature type="compositionally biased region" description="Basic and acidic residues" evidence="1">
    <location>
        <begin position="173"/>
        <end position="189"/>
    </location>
</feature>
<dbReference type="EMBL" id="BART01007067">
    <property type="protein sequence ID" value="GAG53882.1"/>
    <property type="molecule type" value="Genomic_DNA"/>
</dbReference>
<evidence type="ECO:0000256" key="1">
    <source>
        <dbReference type="SAM" id="MobiDB-lite"/>
    </source>
</evidence>